<feature type="binding site" evidence="11">
    <location>
        <position position="425"/>
    </location>
    <ligand>
        <name>Zn(2+)</name>
        <dbReference type="ChEBI" id="CHEBI:29105"/>
        <label>2</label>
    </ligand>
</feature>
<keyword evidence="2 11" id="KW-0235">DNA replication</keyword>
<dbReference type="PANTHER" id="PTHR30580">
    <property type="entry name" value="PRIMOSOMAL PROTEIN N"/>
    <property type="match status" value="1"/>
</dbReference>
<feature type="binding site" evidence="11">
    <location>
        <position position="456"/>
    </location>
    <ligand>
        <name>Zn(2+)</name>
        <dbReference type="ChEBI" id="CHEBI:29105"/>
        <label>1</label>
    </ligand>
</feature>
<dbReference type="InterPro" id="IPR011545">
    <property type="entry name" value="DEAD/DEAH_box_helicase_dom"/>
</dbReference>
<feature type="binding site" evidence="11">
    <location>
        <position position="416"/>
    </location>
    <ligand>
        <name>Zn(2+)</name>
        <dbReference type="ChEBI" id="CHEBI:29105"/>
        <label>1</label>
    </ligand>
</feature>
<dbReference type="EC" id="5.6.2.4" evidence="11"/>
<feature type="binding site" evidence="11">
    <location>
        <position position="443"/>
    </location>
    <ligand>
        <name>Zn(2+)</name>
        <dbReference type="ChEBI" id="CHEBI:29105"/>
        <label>2</label>
    </ligand>
</feature>
<evidence type="ECO:0000259" key="13">
    <source>
        <dbReference type="PROSITE" id="PS51192"/>
    </source>
</evidence>
<evidence type="ECO:0000256" key="2">
    <source>
        <dbReference type="ARBA" id="ARBA00022705"/>
    </source>
</evidence>
<comment type="subunit">
    <text evidence="11">Component of the replication restart primosome.</text>
</comment>
<comment type="caution">
    <text evidence="14">The sequence shown here is derived from an EMBL/GenBank/DDBJ whole genome shotgun (WGS) entry which is preliminary data.</text>
</comment>
<sequence>MSDPIPTLHVVHVAVHTPVHSGVGVPLSYTHSHPLPPGTLVRVPLGTRQLLGVVWPAPQDAAPPPEHAKLRAIEAVMQGLPALDTTWQRLVSFAARYYQRSVGEIAMAGLPPALRDMTAEQLAKRLQPPKPKKPSKKGAAATAAAAQQAVDNCLEPSQDHSESIALSAEQQSVFSQIIQNPGPFLLYGSTGSGKTEVYMRVVQQALEASPQAQALVMVPEINLTPQLQERFESRFMPMFGAQAVVSMHSGMTDVQRLKSWLAAHTGAARIVLGTRMSIFASLPGLKVIVVDEEHDPSYKQQEGARYSARDLALWRGHACQAQVILGSATPSLESWHASEPASSGGPARYLRLHMPSRIGAGALPRVRLVDMSQQPKKTVFSQPLLEAITERVQRGEQSLILLNRRGFAPVLYCADCNWKSDCPHCSAHQVFHKGDRTLRCHHCGYTQRVPHACPSCGNPDILPLGKGTEQLQEELERLLRNVQRPDGQPARVSRIDADTTKLKGALQEQLALVHSGEVDVLVGTQMVAKGHDFRRITLVAAVQPDGALFSSDFRAPERLFCLLMQAAGRAGRDAAYVSDQGSQPEMWVQSFEPQHSVFAALRQHDYPAFAAQQLRERQDAGMPPYAFQALVRADARTQETAQAFLRAATDAARQGQLPCLDDVFVYPPIPMAMQRVANVERAQMLIEAADRRALQRFLHAWQPWLHWVRGQPQHKGVVRWLVDVDPLSL</sequence>
<feature type="region of interest" description="Disordered" evidence="12">
    <location>
        <begin position="125"/>
        <end position="144"/>
    </location>
</feature>
<evidence type="ECO:0000256" key="3">
    <source>
        <dbReference type="ARBA" id="ARBA00022723"/>
    </source>
</evidence>
<dbReference type="EMBL" id="JACSQK010000002">
    <property type="protein sequence ID" value="MBD7959806.1"/>
    <property type="molecule type" value="Genomic_DNA"/>
</dbReference>
<comment type="catalytic activity">
    <reaction evidence="11">
        <text>ATP + H2O = ADP + phosphate + H(+)</text>
        <dbReference type="Rhea" id="RHEA:13065"/>
        <dbReference type="ChEBI" id="CHEBI:15377"/>
        <dbReference type="ChEBI" id="CHEBI:15378"/>
        <dbReference type="ChEBI" id="CHEBI:30616"/>
        <dbReference type="ChEBI" id="CHEBI:43474"/>
        <dbReference type="ChEBI" id="CHEBI:456216"/>
        <dbReference type="EC" id="5.6.2.4"/>
    </reaction>
</comment>
<keyword evidence="7 11" id="KW-0862">Zinc</keyword>
<feature type="domain" description="Helicase ATP-binding" evidence="13">
    <location>
        <begin position="175"/>
        <end position="337"/>
    </location>
</feature>
<keyword evidence="5 11" id="KW-0378">Hydrolase</keyword>
<comment type="cofactor">
    <cofactor evidence="11">
        <name>Zn(2+)</name>
        <dbReference type="ChEBI" id="CHEBI:29105"/>
    </cofactor>
    <text evidence="11">Binds 2 zinc ions per subunit.</text>
</comment>
<dbReference type="Pfam" id="PF18319">
    <property type="entry name" value="Zn_ribbon_PriA"/>
    <property type="match status" value="1"/>
</dbReference>
<keyword evidence="3 11" id="KW-0479">Metal-binding</keyword>
<feature type="binding site" evidence="11">
    <location>
        <position position="453"/>
    </location>
    <ligand>
        <name>Zn(2+)</name>
        <dbReference type="ChEBI" id="CHEBI:29105"/>
        <label>1</label>
    </ligand>
</feature>
<dbReference type="Gene3D" id="3.40.1440.60">
    <property type="entry name" value="PriA, 3(prime) DNA-binding domain"/>
    <property type="match status" value="1"/>
</dbReference>
<dbReference type="SMART" id="SM00487">
    <property type="entry name" value="DEXDc"/>
    <property type="match status" value="1"/>
</dbReference>
<evidence type="ECO:0000256" key="1">
    <source>
        <dbReference type="ARBA" id="ARBA00022515"/>
    </source>
</evidence>
<evidence type="ECO:0000256" key="9">
    <source>
        <dbReference type="ARBA" id="ARBA00023125"/>
    </source>
</evidence>
<dbReference type="InterPro" id="IPR014001">
    <property type="entry name" value="Helicase_ATP-bd"/>
</dbReference>
<dbReference type="InterPro" id="IPR041222">
    <property type="entry name" value="PriA_3primeBD"/>
</dbReference>
<dbReference type="NCBIfam" id="TIGR00595">
    <property type="entry name" value="priA"/>
    <property type="match status" value="1"/>
</dbReference>
<dbReference type="Pfam" id="PF00270">
    <property type="entry name" value="DEAD"/>
    <property type="match status" value="1"/>
</dbReference>
<evidence type="ECO:0000256" key="5">
    <source>
        <dbReference type="ARBA" id="ARBA00022801"/>
    </source>
</evidence>
<evidence type="ECO:0000256" key="10">
    <source>
        <dbReference type="ARBA" id="ARBA00023235"/>
    </source>
</evidence>
<dbReference type="SUPFAM" id="SSF52540">
    <property type="entry name" value="P-loop containing nucleoside triphosphate hydrolases"/>
    <property type="match status" value="1"/>
</dbReference>
<evidence type="ECO:0000313" key="14">
    <source>
        <dbReference type="EMBL" id="MBD7959806.1"/>
    </source>
</evidence>
<keyword evidence="6 11" id="KW-0347">Helicase</keyword>
<evidence type="ECO:0000256" key="8">
    <source>
        <dbReference type="ARBA" id="ARBA00022840"/>
    </source>
</evidence>
<name>A0ABR8S8L1_9BURK</name>
<dbReference type="RefSeq" id="WP_191722202.1">
    <property type="nucleotide sequence ID" value="NZ_JACSQK010000002.1"/>
</dbReference>
<comment type="similarity">
    <text evidence="11">Belongs to the helicase family. PriA subfamily.</text>
</comment>
<dbReference type="InterPro" id="IPR001650">
    <property type="entry name" value="Helicase_C-like"/>
</dbReference>
<keyword evidence="1 11" id="KW-0639">Primosome</keyword>
<dbReference type="HAMAP" id="MF_00983">
    <property type="entry name" value="PriA"/>
    <property type="match status" value="1"/>
</dbReference>
<keyword evidence="8 11" id="KW-0067">ATP-binding</keyword>
<proteinExistence type="inferred from homology"/>
<accession>A0ABR8S8L1</accession>
<keyword evidence="4 11" id="KW-0547">Nucleotide-binding</keyword>
<comment type="catalytic activity">
    <reaction evidence="11">
        <text>Couples ATP hydrolysis with the unwinding of duplex DNA by translocating in the 3'-5' direction.</text>
        <dbReference type="EC" id="5.6.2.4"/>
    </reaction>
</comment>
<feature type="binding site" evidence="11">
    <location>
        <position position="440"/>
    </location>
    <ligand>
        <name>Zn(2+)</name>
        <dbReference type="ChEBI" id="CHEBI:29105"/>
        <label>2</label>
    </ligand>
</feature>
<keyword evidence="9 11" id="KW-0238">DNA-binding</keyword>
<feature type="binding site" evidence="11">
    <location>
        <position position="413"/>
    </location>
    <ligand>
        <name>Zn(2+)</name>
        <dbReference type="ChEBI" id="CHEBI:29105"/>
        <label>1</label>
    </ligand>
</feature>
<evidence type="ECO:0000256" key="12">
    <source>
        <dbReference type="SAM" id="MobiDB-lite"/>
    </source>
</evidence>
<dbReference type="Pfam" id="PF17764">
    <property type="entry name" value="PriA_3primeBD"/>
    <property type="match status" value="1"/>
</dbReference>
<gene>
    <name evidence="11 14" type="primary">priA</name>
    <name evidence="14" type="ORF">H9646_04885</name>
</gene>
<keyword evidence="15" id="KW-1185">Reference proteome</keyword>
<evidence type="ECO:0000256" key="7">
    <source>
        <dbReference type="ARBA" id="ARBA00022833"/>
    </source>
</evidence>
<dbReference type="InterPro" id="IPR042115">
    <property type="entry name" value="PriA_3primeBD_sf"/>
</dbReference>
<dbReference type="InterPro" id="IPR005259">
    <property type="entry name" value="PriA"/>
</dbReference>
<evidence type="ECO:0000256" key="6">
    <source>
        <dbReference type="ARBA" id="ARBA00022806"/>
    </source>
</evidence>
<protein>
    <recommendedName>
        <fullName evidence="11">Replication restart protein PriA</fullName>
    </recommendedName>
    <alternativeName>
        <fullName evidence="11">ATP-dependent DNA helicase PriA</fullName>
        <ecNumber evidence="11">5.6.2.4</ecNumber>
    </alternativeName>
    <alternativeName>
        <fullName evidence="11">DNA 3'-5' helicase PriA</fullName>
    </alternativeName>
</protein>
<evidence type="ECO:0000256" key="4">
    <source>
        <dbReference type="ARBA" id="ARBA00022741"/>
    </source>
</evidence>
<organism evidence="14 15">
    <name type="scientific">Comamonas avium</name>
    <dbReference type="NCBI Taxonomy" id="2762231"/>
    <lineage>
        <taxon>Bacteria</taxon>
        <taxon>Pseudomonadati</taxon>
        <taxon>Pseudomonadota</taxon>
        <taxon>Betaproteobacteria</taxon>
        <taxon>Burkholderiales</taxon>
        <taxon>Comamonadaceae</taxon>
        <taxon>Comamonas</taxon>
    </lineage>
</organism>
<dbReference type="PROSITE" id="PS51192">
    <property type="entry name" value="HELICASE_ATP_BIND_1"/>
    <property type="match status" value="1"/>
</dbReference>
<dbReference type="InterPro" id="IPR041236">
    <property type="entry name" value="PriA_C"/>
</dbReference>
<dbReference type="Pfam" id="PF18074">
    <property type="entry name" value="PriA_C"/>
    <property type="match status" value="1"/>
</dbReference>
<dbReference type="Proteomes" id="UP000634919">
    <property type="component" value="Unassembled WGS sequence"/>
</dbReference>
<reference evidence="14 15" key="1">
    <citation type="submission" date="2020-08" db="EMBL/GenBank/DDBJ databases">
        <title>A Genomic Blueprint of the Chicken Gut Microbiome.</title>
        <authorList>
            <person name="Gilroy R."/>
            <person name="Ravi A."/>
            <person name="Getino M."/>
            <person name="Pursley I."/>
            <person name="Horton D.L."/>
            <person name="Alikhan N.-F."/>
            <person name="Baker D."/>
            <person name="Gharbi K."/>
            <person name="Hall N."/>
            <person name="Watson M."/>
            <person name="Adriaenssens E.M."/>
            <person name="Foster-Nyarko E."/>
            <person name="Jarju S."/>
            <person name="Secka A."/>
            <person name="Antonio M."/>
            <person name="Oren A."/>
            <person name="Chaudhuri R."/>
            <person name="La Ragione R.M."/>
            <person name="Hildebrand F."/>
            <person name="Pallen M.J."/>
        </authorList>
    </citation>
    <scope>NUCLEOTIDE SEQUENCE [LARGE SCALE GENOMIC DNA]</scope>
    <source>
        <strain evidence="14 15">Sa2CVA6</strain>
    </source>
</reference>
<evidence type="ECO:0000256" key="11">
    <source>
        <dbReference type="HAMAP-Rule" id="MF_00983"/>
    </source>
</evidence>
<dbReference type="InterPro" id="IPR040498">
    <property type="entry name" value="PriA_CRR"/>
</dbReference>
<dbReference type="SMART" id="SM00490">
    <property type="entry name" value="HELICc"/>
    <property type="match status" value="1"/>
</dbReference>
<feature type="binding site" evidence="11">
    <location>
        <position position="422"/>
    </location>
    <ligand>
        <name>Zn(2+)</name>
        <dbReference type="ChEBI" id="CHEBI:29105"/>
        <label>2</label>
    </ligand>
</feature>
<dbReference type="Gene3D" id="3.40.50.300">
    <property type="entry name" value="P-loop containing nucleotide triphosphate hydrolases"/>
    <property type="match status" value="2"/>
</dbReference>
<dbReference type="InterPro" id="IPR027417">
    <property type="entry name" value="P-loop_NTPase"/>
</dbReference>
<dbReference type="PANTHER" id="PTHR30580:SF0">
    <property type="entry name" value="PRIMOSOMAL PROTEIN N"/>
    <property type="match status" value="1"/>
</dbReference>
<comment type="function">
    <text evidence="11">Initiates the restart of stalled replication forks, which reloads the replicative helicase on sites other than the origin of replication. Recognizes and binds to abandoned replication forks and remodels them to uncover a helicase loading site. Promotes assembly of the primosome at these replication forks.</text>
</comment>
<keyword evidence="10 11" id="KW-0413">Isomerase</keyword>
<evidence type="ECO:0000313" key="15">
    <source>
        <dbReference type="Proteomes" id="UP000634919"/>
    </source>
</evidence>